<reference evidence="2 3" key="1">
    <citation type="journal article" date="2018" name="Nat. Ecol. Evol.">
        <title>Pezizomycetes genomes reveal the molecular basis of ectomycorrhizal truffle lifestyle.</title>
        <authorList>
            <person name="Murat C."/>
            <person name="Payen T."/>
            <person name="Noel B."/>
            <person name="Kuo A."/>
            <person name="Morin E."/>
            <person name="Chen J."/>
            <person name="Kohler A."/>
            <person name="Krizsan K."/>
            <person name="Balestrini R."/>
            <person name="Da Silva C."/>
            <person name="Montanini B."/>
            <person name="Hainaut M."/>
            <person name="Levati E."/>
            <person name="Barry K.W."/>
            <person name="Belfiori B."/>
            <person name="Cichocki N."/>
            <person name="Clum A."/>
            <person name="Dockter R.B."/>
            <person name="Fauchery L."/>
            <person name="Guy J."/>
            <person name="Iotti M."/>
            <person name="Le Tacon F."/>
            <person name="Lindquist E.A."/>
            <person name="Lipzen A."/>
            <person name="Malagnac F."/>
            <person name="Mello A."/>
            <person name="Molinier V."/>
            <person name="Miyauchi S."/>
            <person name="Poulain J."/>
            <person name="Riccioni C."/>
            <person name="Rubini A."/>
            <person name="Sitrit Y."/>
            <person name="Splivallo R."/>
            <person name="Traeger S."/>
            <person name="Wang M."/>
            <person name="Zifcakova L."/>
            <person name="Wipf D."/>
            <person name="Zambonelli A."/>
            <person name="Paolocci F."/>
            <person name="Nowrousian M."/>
            <person name="Ottonello S."/>
            <person name="Baldrian P."/>
            <person name="Spatafora J.W."/>
            <person name="Henrissat B."/>
            <person name="Nagy L.G."/>
            <person name="Aury J.M."/>
            <person name="Wincker P."/>
            <person name="Grigoriev I.V."/>
            <person name="Bonfante P."/>
            <person name="Martin F.M."/>
        </authorList>
    </citation>
    <scope>NUCLEOTIDE SEQUENCE [LARGE SCALE GENOMIC DNA]</scope>
    <source>
        <strain evidence="2 3">CCBAS932</strain>
    </source>
</reference>
<proteinExistence type="predicted"/>
<accession>A0A3N4KZ17</accession>
<dbReference type="Proteomes" id="UP000277580">
    <property type="component" value="Unassembled WGS sequence"/>
</dbReference>
<name>A0A3N4KZ17_9PEZI</name>
<evidence type="ECO:0000313" key="2">
    <source>
        <dbReference type="EMBL" id="RPB14659.1"/>
    </source>
</evidence>
<organism evidence="2 3">
    <name type="scientific">Morchella conica CCBAS932</name>
    <dbReference type="NCBI Taxonomy" id="1392247"/>
    <lineage>
        <taxon>Eukaryota</taxon>
        <taxon>Fungi</taxon>
        <taxon>Dikarya</taxon>
        <taxon>Ascomycota</taxon>
        <taxon>Pezizomycotina</taxon>
        <taxon>Pezizomycetes</taxon>
        <taxon>Pezizales</taxon>
        <taxon>Morchellaceae</taxon>
        <taxon>Morchella</taxon>
    </lineage>
</organism>
<dbReference type="AlphaFoldDB" id="A0A3N4KZ17"/>
<evidence type="ECO:0000313" key="3">
    <source>
        <dbReference type="Proteomes" id="UP000277580"/>
    </source>
</evidence>
<feature type="region of interest" description="Disordered" evidence="1">
    <location>
        <begin position="1"/>
        <end position="32"/>
    </location>
</feature>
<evidence type="ECO:0000256" key="1">
    <source>
        <dbReference type="SAM" id="MobiDB-lite"/>
    </source>
</evidence>
<sequence length="101" mass="10683">MQMMMGGNNIKTKTSSPPTKPTAPSLSRRDETRVAFSWPTLSPLLSSPPTPVPDRTPSGIDGLGFRVWLWGRGCLWRSDVGLCLPIALASACLGGGAVQSS</sequence>
<feature type="compositionally biased region" description="Low complexity" evidence="1">
    <location>
        <begin position="11"/>
        <end position="26"/>
    </location>
</feature>
<dbReference type="InParanoid" id="A0A3N4KZ17"/>
<keyword evidence="3" id="KW-1185">Reference proteome</keyword>
<protein>
    <submittedName>
        <fullName evidence="2">Uncharacterized protein</fullName>
    </submittedName>
</protein>
<dbReference type="EMBL" id="ML119117">
    <property type="protein sequence ID" value="RPB14659.1"/>
    <property type="molecule type" value="Genomic_DNA"/>
</dbReference>
<gene>
    <name evidence="2" type="ORF">P167DRAFT_59684</name>
</gene>